<sequence>MTTRLLACRRTPVSSQGIWHLSKPARLRPGNWLAILAMCLLLSGPWLSQGLLTEAAALPGWLNELACGEQHDGAPASMPEAWEKCGYCVLLFSAPTLSPDLHPATLHALRTAHVLHSRLPDSPFARAPYPDAPTRAPPRAV</sequence>
<evidence type="ECO:0000313" key="1">
    <source>
        <dbReference type="EMBL" id="PKF70675.1"/>
    </source>
</evidence>
<dbReference type="EMBL" id="PIYS01000023">
    <property type="protein sequence ID" value="PKF70675.1"/>
    <property type="molecule type" value="Genomic_DNA"/>
</dbReference>
<evidence type="ECO:0000313" key="2">
    <source>
        <dbReference type="Proteomes" id="UP000242861"/>
    </source>
</evidence>
<dbReference type="InterPro" id="IPR021333">
    <property type="entry name" value="DUF2946"/>
</dbReference>
<reference evidence="2" key="1">
    <citation type="submission" date="2017-12" db="EMBL/GenBank/DDBJ databases">
        <authorList>
            <person name="Yu X.-Y."/>
        </authorList>
    </citation>
    <scope>NUCLEOTIDE SEQUENCE [LARGE SCALE GENOMIC DNA]</scope>
    <source>
        <strain evidence="2">ZYSR67-Z</strain>
    </source>
</reference>
<dbReference type="Proteomes" id="UP000242861">
    <property type="component" value="Unassembled WGS sequence"/>
</dbReference>
<comment type="caution">
    <text evidence="1">The sequence shown here is derived from an EMBL/GenBank/DDBJ whole genome shotgun (WGS) entry which is preliminary data.</text>
</comment>
<dbReference type="Pfam" id="PF11162">
    <property type="entry name" value="DUF2946"/>
    <property type="match status" value="1"/>
</dbReference>
<name>A0A2I0CNF7_9PSED</name>
<proteinExistence type="predicted"/>
<dbReference type="AlphaFoldDB" id="A0A2I0CNF7"/>
<protein>
    <submittedName>
        <fullName evidence="1">DUF2946 domain-containing protein</fullName>
    </submittedName>
</protein>
<accession>A0A2I0CNF7</accession>
<gene>
    <name evidence="1" type="ORF">CW360_12290</name>
</gene>
<organism evidence="1 2">
    <name type="scientific">Pseudomonas fluvialis</name>
    <dbReference type="NCBI Taxonomy" id="1793966"/>
    <lineage>
        <taxon>Bacteria</taxon>
        <taxon>Pseudomonadati</taxon>
        <taxon>Pseudomonadota</taxon>
        <taxon>Gammaproteobacteria</taxon>
        <taxon>Pseudomonadales</taxon>
        <taxon>Pseudomonadaceae</taxon>
        <taxon>Pseudomonas</taxon>
    </lineage>
</organism>